<dbReference type="AlphaFoldDB" id="F7XQE9"/>
<organism evidence="1 2">
    <name type="scientific">Methanosalsum zhilinae (strain DSM 4017 / NBRC 107636 / OCM 62 / WeN5)</name>
    <name type="common">Methanohalophilus zhilinae</name>
    <dbReference type="NCBI Taxonomy" id="679901"/>
    <lineage>
        <taxon>Archaea</taxon>
        <taxon>Methanobacteriati</taxon>
        <taxon>Methanobacteriota</taxon>
        <taxon>Stenosarchaea group</taxon>
        <taxon>Methanomicrobia</taxon>
        <taxon>Methanosarcinales</taxon>
        <taxon>Methanosarcinaceae</taxon>
        <taxon>Methanosalsum</taxon>
    </lineage>
</organism>
<evidence type="ECO:0000313" key="2">
    <source>
        <dbReference type="Proteomes" id="UP000006622"/>
    </source>
</evidence>
<dbReference type="KEGG" id="mzh:Mzhil_0583"/>
<dbReference type="Proteomes" id="UP000006622">
    <property type="component" value="Chromosome"/>
</dbReference>
<dbReference type="RefSeq" id="WP_013897889.1">
    <property type="nucleotide sequence ID" value="NC_015676.1"/>
</dbReference>
<dbReference type="OrthoDB" id="125660at2157"/>
<reference evidence="1" key="1">
    <citation type="submission" date="2010-07" db="EMBL/GenBank/DDBJ databases">
        <title>The complete genome of Methanosalsum zhilinae DSM 4017.</title>
        <authorList>
            <consortium name="US DOE Joint Genome Institute (JGI-PGF)"/>
            <person name="Lucas S."/>
            <person name="Copeland A."/>
            <person name="Lapidus A."/>
            <person name="Glavina del Rio T."/>
            <person name="Dalin E."/>
            <person name="Tice H."/>
            <person name="Bruce D."/>
            <person name="Goodwin L."/>
            <person name="Pitluck S."/>
            <person name="Kyrpides N."/>
            <person name="Mavromatis K."/>
            <person name="Ovchinnikova G."/>
            <person name="Daligault H."/>
            <person name="Detter J.C."/>
            <person name="Han C."/>
            <person name="Tapia R."/>
            <person name="Larimer F."/>
            <person name="Land M."/>
            <person name="Hauser L."/>
            <person name="Markowitz V."/>
            <person name="Cheng J.-F."/>
            <person name="Hugenholtz P."/>
            <person name="Woyke T."/>
            <person name="Wu D."/>
            <person name="Spring S."/>
            <person name="Schueler E."/>
            <person name="Brambilla E."/>
            <person name="Klenk H.-P."/>
            <person name="Eisen J.A."/>
        </authorList>
    </citation>
    <scope>NUCLEOTIDE SEQUENCE</scope>
    <source>
        <strain evidence="1">DSM 4017</strain>
    </source>
</reference>
<dbReference type="HOGENOM" id="CLU_1665535_0_0_2"/>
<proteinExistence type="predicted"/>
<dbReference type="GeneID" id="10822192"/>
<dbReference type="EMBL" id="CP002101">
    <property type="protein sequence ID" value="AEH60450.1"/>
    <property type="molecule type" value="Genomic_DNA"/>
</dbReference>
<sequence length="158" mass="18562">MDNIWTQFIVKKSSHDDIDDKSFIEQLKKFNRYDCCRDEGTVFKDESTDKLHNDTCQVSNRSTVFSENEDIVMSWHCRSHRGFEQDLFDQPDDTVHLIKKSDGMLILRYLISGDNESCQEDIEVSSLSEAEQLIEEDNETTMKLYPENPELLWVQEGR</sequence>
<gene>
    <name evidence="1" type="ordered locus">Mzhil_0583</name>
</gene>
<dbReference type="STRING" id="679901.Mzhil_0583"/>
<evidence type="ECO:0000313" key="1">
    <source>
        <dbReference type="EMBL" id="AEH60450.1"/>
    </source>
</evidence>
<protein>
    <submittedName>
        <fullName evidence="1">Uncharacterized protein</fullName>
    </submittedName>
</protein>
<accession>F7XQE9</accession>
<name>F7XQE9_METZD</name>
<keyword evidence="2" id="KW-1185">Reference proteome</keyword>